<accession>A0A433D935</accession>
<dbReference type="Gene3D" id="3.40.630.30">
    <property type="match status" value="1"/>
</dbReference>
<comment type="caution">
    <text evidence="2">The sequence shown here is derived from an EMBL/GenBank/DDBJ whole genome shotgun (WGS) entry which is preliminary data.</text>
</comment>
<dbReference type="EMBL" id="RBNI01004650">
    <property type="protein sequence ID" value="RUP47345.1"/>
    <property type="molecule type" value="Genomic_DNA"/>
</dbReference>
<evidence type="ECO:0000313" key="3">
    <source>
        <dbReference type="Proteomes" id="UP000268093"/>
    </source>
</evidence>
<organism evidence="2 3">
    <name type="scientific">Jimgerdemannia flammicorona</name>
    <dbReference type="NCBI Taxonomy" id="994334"/>
    <lineage>
        <taxon>Eukaryota</taxon>
        <taxon>Fungi</taxon>
        <taxon>Fungi incertae sedis</taxon>
        <taxon>Mucoromycota</taxon>
        <taxon>Mucoromycotina</taxon>
        <taxon>Endogonomycetes</taxon>
        <taxon>Endogonales</taxon>
        <taxon>Endogonaceae</taxon>
        <taxon>Jimgerdemannia</taxon>
    </lineage>
</organism>
<dbReference type="InterPro" id="IPR000182">
    <property type="entry name" value="GNAT_dom"/>
</dbReference>
<dbReference type="Proteomes" id="UP000268093">
    <property type="component" value="Unassembled WGS sequence"/>
</dbReference>
<reference evidence="2 3" key="1">
    <citation type="journal article" date="2018" name="New Phytol.">
        <title>Phylogenomics of Endogonaceae and evolution of mycorrhizas within Mucoromycota.</title>
        <authorList>
            <person name="Chang Y."/>
            <person name="Desiro A."/>
            <person name="Na H."/>
            <person name="Sandor L."/>
            <person name="Lipzen A."/>
            <person name="Clum A."/>
            <person name="Barry K."/>
            <person name="Grigoriev I.V."/>
            <person name="Martin F.M."/>
            <person name="Stajich J.E."/>
            <person name="Smith M.E."/>
            <person name="Bonito G."/>
            <person name="Spatafora J.W."/>
        </authorList>
    </citation>
    <scope>NUCLEOTIDE SEQUENCE [LARGE SCALE GENOMIC DNA]</scope>
    <source>
        <strain evidence="2 3">GMNB39</strain>
    </source>
</reference>
<gene>
    <name evidence="2" type="ORF">BC936DRAFT_145838</name>
</gene>
<name>A0A433D935_9FUNG</name>
<dbReference type="GO" id="GO:0016747">
    <property type="term" value="F:acyltransferase activity, transferring groups other than amino-acyl groups"/>
    <property type="evidence" value="ECO:0007669"/>
    <property type="project" value="InterPro"/>
</dbReference>
<proteinExistence type="predicted"/>
<dbReference type="SUPFAM" id="SSF55729">
    <property type="entry name" value="Acyl-CoA N-acyltransferases (Nat)"/>
    <property type="match status" value="1"/>
</dbReference>
<evidence type="ECO:0000259" key="1">
    <source>
        <dbReference type="Pfam" id="PF13302"/>
    </source>
</evidence>
<dbReference type="Pfam" id="PF13302">
    <property type="entry name" value="Acetyltransf_3"/>
    <property type="match status" value="1"/>
</dbReference>
<evidence type="ECO:0000313" key="2">
    <source>
        <dbReference type="EMBL" id="RUP47345.1"/>
    </source>
</evidence>
<feature type="domain" description="N-acetyltransferase" evidence="1">
    <location>
        <begin position="56"/>
        <end position="136"/>
    </location>
</feature>
<keyword evidence="3" id="KW-1185">Reference proteome</keyword>
<sequence>MHQFMLCVCCVPTADSASSQRTCLPPDPALPPPTAVIPGTTAGLPAHHYLITPYIYLSPLDNHDTNAIMSHLNNPLITSTLYGVPRPYTWQHAKSWVKDARGATQANRGIPLTYSIRVAATGEHIGVVSLSPWSSARTSFAPTRMPTPFGPRAGTIEEPWSIGAEGGGGGDGEEGVSRARVLWECEEQEGAGEVRI</sequence>
<protein>
    <recommendedName>
        <fullName evidence="1">N-acetyltransferase domain-containing protein</fullName>
    </recommendedName>
</protein>
<dbReference type="InterPro" id="IPR016181">
    <property type="entry name" value="Acyl_CoA_acyltransferase"/>
</dbReference>
<dbReference type="AlphaFoldDB" id="A0A433D935"/>